<accession>A0A916E600</accession>
<organism evidence="1 2">
    <name type="scientific">Rhizophagus irregularis</name>
    <dbReference type="NCBI Taxonomy" id="588596"/>
    <lineage>
        <taxon>Eukaryota</taxon>
        <taxon>Fungi</taxon>
        <taxon>Fungi incertae sedis</taxon>
        <taxon>Mucoromycota</taxon>
        <taxon>Glomeromycotina</taxon>
        <taxon>Glomeromycetes</taxon>
        <taxon>Glomerales</taxon>
        <taxon>Glomeraceae</taxon>
        <taxon>Rhizophagus</taxon>
    </lineage>
</organism>
<name>A0A916E600_9GLOM</name>
<reference evidence="1" key="1">
    <citation type="submission" date="2020-05" db="EMBL/GenBank/DDBJ databases">
        <authorList>
            <person name="Rincon C."/>
            <person name="Sanders R I."/>
            <person name="Robbins C."/>
            <person name="Chaturvedi A."/>
        </authorList>
    </citation>
    <scope>NUCLEOTIDE SEQUENCE</scope>
    <source>
        <strain evidence="1">CHB12</strain>
    </source>
</reference>
<protein>
    <submittedName>
        <fullName evidence="1">Uncharacterized protein</fullName>
    </submittedName>
</protein>
<gene>
    <name evidence="1" type="ORF">CHRIB12_LOCUS6838</name>
</gene>
<dbReference type="OrthoDB" id="10275311at2759"/>
<dbReference type="Proteomes" id="UP000684084">
    <property type="component" value="Unassembled WGS sequence"/>
</dbReference>
<comment type="caution">
    <text evidence="1">The sequence shown here is derived from an EMBL/GenBank/DDBJ whole genome shotgun (WGS) entry which is preliminary data.</text>
</comment>
<dbReference type="AlphaFoldDB" id="A0A916E600"/>
<proteinExistence type="predicted"/>
<evidence type="ECO:0000313" key="2">
    <source>
        <dbReference type="Proteomes" id="UP000684084"/>
    </source>
</evidence>
<evidence type="ECO:0000313" key="1">
    <source>
        <dbReference type="EMBL" id="CAB5357424.1"/>
    </source>
</evidence>
<sequence length="90" mass="10507">MLEDIISEWARCINYYRISSDGKYKCAIRNIDNQLQNDMLEFVKANDDLVQGRTSTSIIQYHSHAYHTSRSLTEIVNQEESQGFDCKIKD</sequence>
<dbReference type="EMBL" id="CAGKOT010000011">
    <property type="protein sequence ID" value="CAB5357424.1"/>
    <property type="molecule type" value="Genomic_DNA"/>
</dbReference>